<proteinExistence type="predicted"/>
<keyword evidence="3" id="KW-1185">Reference proteome</keyword>
<gene>
    <name evidence="2" type="ORF">DFJ66_7666</name>
</gene>
<evidence type="ECO:0000313" key="3">
    <source>
        <dbReference type="Proteomes" id="UP000272729"/>
    </source>
</evidence>
<dbReference type="Proteomes" id="UP000272729">
    <property type="component" value="Unassembled WGS sequence"/>
</dbReference>
<dbReference type="RefSeq" id="WP_121228784.1">
    <property type="nucleotide sequence ID" value="NZ_JBIUBA010000003.1"/>
</dbReference>
<dbReference type="EMBL" id="RBXR01000001">
    <property type="protein sequence ID" value="RKT74322.1"/>
    <property type="molecule type" value="Genomic_DNA"/>
</dbReference>
<name>A0A495XKA5_9PSEU</name>
<dbReference type="OrthoDB" id="6400788at2"/>
<dbReference type="NCBIfam" id="NF041065">
    <property type="entry name" value="DpdH"/>
    <property type="match status" value="1"/>
</dbReference>
<reference evidence="2 3" key="1">
    <citation type="submission" date="2018-10" db="EMBL/GenBank/DDBJ databases">
        <title>Sequencing the genomes of 1000 actinobacteria strains.</title>
        <authorList>
            <person name="Klenk H.-P."/>
        </authorList>
    </citation>
    <scope>NUCLEOTIDE SEQUENCE [LARGE SCALE GENOMIC DNA]</scope>
    <source>
        <strain evidence="2 3">DSM 43911</strain>
    </source>
</reference>
<evidence type="ECO:0000256" key="1">
    <source>
        <dbReference type="SAM" id="MobiDB-lite"/>
    </source>
</evidence>
<organism evidence="2 3">
    <name type="scientific">Saccharothrix variisporea</name>
    <dbReference type="NCBI Taxonomy" id="543527"/>
    <lineage>
        <taxon>Bacteria</taxon>
        <taxon>Bacillati</taxon>
        <taxon>Actinomycetota</taxon>
        <taxon>Actinomycetes</taxon>
        <taxon>Pseudonocardiales</taxon>
        <taxon>Pseudonocardiaceae</taxon>
        <taxon>Saccharothrix</taxon>
    </lineage>
</organism>
<protein>
    <recommendedName>
        <fullName evidence="4">ATP-binding protein</fullName>
    </recommendedName>
</protein>
<dbReference type="AlphaFoldDB" id="A0A495XKA5"/>
<sequence>MADLAGYLCWTPDSAASRISTEAVIPSSGLFLATHTPLKISRARLVQRGLVGSGDVVDEHAVLEEFTSRKADSGTLLMPLVGESGSGKSHLVRWVREKLQPQPHQKVIYLEKTQTSLKAVITALLSDVEDASLDTLKRDISSLSAQVDPAALARRIVNSLNESLAGTKPAGLPALERGLVGPAGLALILQDPHFQGYLLQPDGFVHRLAEQLLRDRGAESSERPRGFTADDLPFRIKDVQLAADKSKRLVGLINTKTGLKEAAIGLLNDHLEAALRSAANLAAGRLTDALLKVRAVYARQGREILLLIEDFALIQGVQGELLDALTEPAIREGEMRLAPIRTLMAVTTGYFTDLLPETALTRIGAASGGHVFRLDVTFDEREDEAEQIASFVGRYLNVARVDGTVEDLSKEELEKSRCGGCMFEAECHERFGRSSEGYGLYPFNRSALLRMVHSTADKEGAFVPRTVLGKVIRPVLIDHARSLADGTFPDSSARLRFPRAEQDAALSTEVSSLIETEDPEDVDRHAFVVEFWGDAPRALREMNDDILRTFRVRSINKDVPEPPPGPPPTSGGKQPKAPVEERKPTGVTRPKPQPKVDAIENWAGRGTMLDQGVAREVRKIIVEAVLRRFSWTNPPMREQGKAFTDKAWPISSKTVSIEDAYGEKNSESAPIRFERKAVTSQFFQGLVRLETSGEGRAVDLRKLASIAESGERHLTAAVERHGQLSDDHLVTGMRAALLGGVLAGRAWPGMDEADLLAVVFDDGQGWGRADAESRTATWNEALDRHLRSRPEMVQGLRSRLGVAQGSGEVRLIDAARALPLLARASWEWLWRPESVPDWVPGEAVSGFSNIDKWVAAQADALRSILERIRVLLPEKASGPRTVEAVRVALDEAPRVGLGPTSREDEIRLRDLIDKAAEADWRVIATLASDLSRLSDTEMGEDRRRSLEIKVAATDRGASLKIILDFLTAADRWLAAKLPEAEKRTSTEGDAAVLAVKEALSTWSSIGMEDAPRG</sequence>
<accession>A0A495XKA5</accession>
<feature type="region of interest" description="Disordered" evidence="1">
    <location>
        <begin position="553"/>
        <end position="596"/>
    </location>
</feature>
<evidence type="ECO:0008006" key="4">
    <source>
        <dbReference type="Google" id="ProtNLM"/>
    </source>
</evidence>
<evidence type="ECO:0000313" key="2">
    <source>
        <dbReference type="EMBL" id="RKT74322.1"/>
    </source>
</evidence>
<comment type="caution">
    <text evidence="2">The sequence shown here is derived from an EMBL/GenBank/DDBJ whole genome shotgun (WGS) entry which is preliminary data.</text>
</comment>